<feature type="region of interest" description="Disordered" evidence="1">
    <location>
        <begin position="1"/>
        <end position="34"/>
    </location>
</feature>
<dbReference type="Proteomes" id="UP000234323">
    <property type="component" value="Unassembled WGS sequence"/>
</dbReference>
<evidence type="ECO:0000313" key="2">
    <source>
        <dbReference type="EMBL" id="PKY63206.1"/>
    </source>
</evidence>
<dbReference type="AlphaFoldDB" id="A0A2I1HWK4"/>
<dbReference type="EMBL" id="LLXI01009383">
    <property type="protein sequence ID" value="PKY63206.1"/>
    <property type="molecule type" value="Genomic_DNA"/>
</dbReference>
<gene>
    <name evidence="2" type="ORF">RhiirA4_491389</name>
</gene>
<evidence type="ECO:0000313" key="3">
    <source>
        <dbReference type="Proteomes" id="UP000234323"/>
    </source>
</evidence>
<keyword evidence="3" id="KW-1185">Reference proteome</keyword>
<name>A0A2I1HWK4_9GLOM</name>
<proteinExistence type="predicted"/>
<accession>A0A2I1HWK4</accession>
<organism evidence="2 3">
    <name type="scientific">Rhizophagus irregularis</name>
    <dbReference type="NCBI Taxonomy" id="588596"/>
    <lineage>
        <taxon>Eukaryota</taxon>
        <taxon>Fungi</taxon>
        <taxon>Fungi incertae sedis</taxon>
        <taxon>Mucoromycota</taxon>
        <taxon>Glomeromycotina</taxon>
        <taxon>Glomeromycetes</taxon>
        <taxon>Glomerales</taxon>
        <taxon>Glomeraceae</taxon>
        <taxon>Rhizophagus</taxon>
    </lineage>
</organism>
<sequence>MLNEDFTKRLKDENRGKDFKEKEQKRLQSSPMDKKKWRVERIENRFSGCVIHCVHIVQ</sequence>
<comment type="caution">
    <text evidence="2">The sequence shown here is derived from an EMBL/GenBank/DDBJ whole genome shotgun (WGS) entry which is preliminary data.</text>
</comment>
<reference evidence="2 3" key="1">
    <citation type="submission" date="2015-10" db="EMBL/GenBank/DDBJ databases">
        <title>Genome analyses suggest a sexual origin of heterokaryosis in a supposedly ancient asexual fungus.</title>
        <authorList>
            <person name="Ropars J."/>
            <person name="Sedzielewska K."/>
            <person name="Noel J."/>
            <person name="Charron P."/>
            <person name="Farinelli L."/>
            <person name="Marton T."/>
            <person name="Kruger M."/>
            <person name="Pelin A."/>
            <person name="Brachmann A."/>
            <person name="Corradi N."/>
        </authorList>
    </citation>
    <scope>NUCLEOTIDE SEQUENCE [LARGE SCALE GENOMIC DNA]</scope>
    <source>
        <strain evidence="2 3">A4</strain>
    </source>
</reference>
<evidence type="ECO:0000256" key="1">
    <source>
        <dbReference type="SAM" id="MobiDB-lite"/>
    </source>
</evidence>
<feature type="compositionally biased region" description="Basic and acidic residues" evidence="1">
    <location>
        <begin position="1"/>
        <end position="26"/>
    </location>
</feature>
<protein>
    <submittedName>
        <fullName evidence="2">Uncharacterized protein</fullName>
    </submittedName>
</protein>